<keyword evidence="4" id="KW-1185">Reference proteome</keyword>
<dbReference type="OMA" id="HAYESTA"/>
<evidence type="ECO:0000313" key="3">
    <source>
        <dbReference type="EMBL" id="EEH51325.1"/>
    </source>
</evidence>
<dbReference type="PANTHER" id="PTHR46546:SF4">
    <property type="entry name" value="SHEWANELLA-LIKE PROTEIN PHOSPHATASE 1"/>
    <property type="match status" value="1"/>
</dbReference>
<feature type="region of interest" description="Disordered" evidence="1">
    <location>
        <begin position="209"/>
        <end position="237"/>
    </location>
</feature>
<dbReference type="InterPro" id="IPR029052">
    <property type="entry name" value="Metallo-depent_PP-like"/>
</dbReference>
<dbReference type="Gene3D" id="3.60.21.10">
    <property type="match status" value="1"/>
</dbReference>
<dbReference type="PANTHER" id="PTHR46546">
    <property type="entry name" value="SHEWANELLA-LIKE PROTEIN PHOSPHATASE 1"/>
    <property type="match status" value="1"/>
</dbReference>
<reference evidence="3 4" key="1">
    <citation type="journal article" date="2009" name="Science">
        <title>Green evolution and dynamic adaptations revealed by genomes of the marine picoeukaryotes Micromonas.</title>
        <authorList>
            <person name="Worden A.Z."/>
            <person name="Lee J.H."/>
            <person name="Mock T."/>
            <person name="Rouze P."/>
            <person name="Simmons M.P."/>
            <person name="Aerts A.L."/>
            <person name="Allen A.E."/>
            <person name="Cuvelier M.L."/>
            <person name="Derelle E."/>
            <person name="Everett M.V."/>
            <person name="Foulon E."/>
            <person name="Grimwood J."/>
            <person name="Gundlach H."/>
            <person name="Henrissat B."/>
            <person name="Napoli C."/>
            <person name="McDonald S.M."/>
            <person name="Parker M.S."/>
            <person name="Rombauts S."/>
            <person name="Salamov A."/>
            <person name="Von Dassow P."/>
            <person name="Badger J.H."/>
            <person name="Coutinho P.M."/>
            <person name="Demir E."/>
            <person name="Dubchak I."/>
            <person name="Gentemann C."/>
            <person name="Eikrem W."/>
            <person name="Gready J.E."/>
            <person name="John U."/>
            <person name="Lanier W."/>
            <person name="Lindquist E.A."/>
            <person name="Lucas S."/>
            <person name="Mayer K.F."/>
            <person name="Moreau H."/>
            <person name="Not F."/>
            <person name="Otillar R."/>
            <person name="Panaud O."/>
            <person name="Pangilinan J."/>
            <person name="Paulsen I."/>
            <person name="Piegu B."/>
            <person name="Poliakov A."/>
            <person name="Robbens S."/>
            <person name="Schmutz J."/>
            <person name="Toulza E."/>
            <person name="Wyss T."/>
            <person name="Zelensky A."/>
            <person name="Zhou K."/>
            <person name="Armbrust E.V."/>
            <person name="Bhattacharya D."/>
            <person name="Goodenough U.W."/>
            <person name="Van de Peer Y."/>
            <person name="Grigoriev I.V."/>
        </authorList>
    </citation>
    <scope>NUCLEOTIDE SEQUENCE [LARGE SCALE GENOMIC DNA]</scope>
    <source>
        <strain evidence="3 4">CCMP1545</strain>
    </source>
</reference>
<dbReference type="RefSeq" id="XP_003064420.1">
    <property type="nucleotide sequence ID" value="XM_003064374.1"/>
</dbReference>
<feature type="region of interest" description="Disordered" evidence="1">
    <location>
        <begin position="300"/>
        <end position="321"/>
    </location>
</feature>
<evidence type="ECO:0000256" key="2">
    <source>
        <dbReference type="SAM" id="SignalP"/>
    </source>
</evidence>
<gene>
    <name evidence="3" type="ORF">MICPUCDRAFT_54428</name>
</gene>
<dbReference type="AlphaFoldDB" id="C1N9A7"/>
<dbReference type="STRING" id="564608.C1N9A7"/>
<dbReference type="EMBL" id="GG663751">
    <property type="protein sequence ID" value="EEH51325.1"/>
    <property type="molecule type" value="Genomic_DNA"/>
</dbReference>
<dbReference type="Proteomes" id="UP000001876">
    <property type="component" value="Unassembled WGS sequence"/>
</dbReference>
<dbReference type="eggNOG" id="KOG0374">
    <property type="taxonomic scope" value="Eukaryota"/>
</dbReference>
<organism evidence="4">
    <name type="scientific">Micromonas pusilla (strain CCMP1545)</name>
    <name type="common">Picoplanktonic green alga</name>
    <dbReference type="NCBI Taxonomy" id="564608"/>
    <lineage>
        <taxon>Eukaryota</taxon>
        <taxon>Viridiplantae</taxon>
        <taxon>Chlorophyta</taxon>
        <taxon>Mamiellophyceae</taxon>
        <taxon>Mamiellales</taxon>
        <taxon>Mamiellaceae</taxon>
        <taxon>Micromonas</taxon>
    </lineage>
</organism>
<proteinExistence type="predicted"/>
<accession>C1N9A7</accession>
<name>C1N9A7_MICPC</name>
<protein>
    <submittedName>
        <fullName evidence="3">Predicted protein</fullName>
    </submittedName>
</protein>
<dbReference type="GeneID" id="9690027"/>
<dbReference type="OrthoDB" id="551600at2759"/>
<dbReference type="SUPFAM" id="SSF56300">
    <property type="entry name" value="Metallo-dependent phosphatases"/>
    <property type="match status" value="2"/>
</dbReference>
<sequence length="529" mass="56456">MASPRRRGGRLAAVLLLLLLALVATSPRGVAAEDARRRHQHHAYESTAAHCAAAGIEEECAAADAYGDAAAALAAHAAAMAAAETTTTTTIGDAEAADAASSSSAPTPRAARVGPVARRLVALPDLHGDLDLARRSLILARVINTTSIEETSVDDDAWSGGETILVQTGDVLDRGDASVALMRLLDKVRSSITLVPIRPRRRGERRSLRTFSPGASLRPSGSLAGFDPRPRRLSTPLLTPLNSTVASTRLLNKLARAAKDAGGEVVGLLGNHELMTLQGDLRYVSKRELVKLGKAALERRAQQTGSAGARDGDAATQTEEGRRRWRDLFRAGADLGETLRFDRSMLHVAGEGRCRSLFSHAGIRAHHLAAHRDIVEGVNGALRAASAGDGGDAKFRRHAWRHLFGRVHVYVYTGPHTTAHAFGDGPLWNRFWSTPRESAEEERAVCDELGAVLAKVGARRMVIGHTIQERGMATRCGGGLHLIDVGVSGKYLGRPAAWACEEGVVTATYEDRVEVLDDGVEEEEEGSSE</sequence>
<feature type="signal peptide" evidence="2">
    <location>
        <begin position="1"/>
        <end position="32"/>
    </location>
</feature>
<evidence type="ECO:0000256" key="1">
    <source>
        <dbReference type="SAM" id="MobiDB-lite"/>
    </source>
</evidence>
<evidence type="ECO:0000313" key="4">
    <source>
        <dbReference type="Proteomes" id="UP000001876"/>
    </source>
</evidence>
<dbReference type="KEGG" id="mpp:MICPUCDRAFT_54428"/>
<keyword evidence="2" id="KW-0732">Signal</keyword>
<feature type="chain" id="PRO_5002912404" evidence="2">
    <location>
        <begin position="33"/>
        <end position="529"/>
    </location>
</feature>